<dbReference type="AlphaFoldDB" id="B3ECC0"/>
<dbReference type="EMBL" id="CP001097">
    <property type="protein sequence ID" value="ACD90195.1"/>
    <property type="molecule type" value="Genomic_DNA"/>
</dbReference>
<proteinExistence type="predicted"/>
<accession>B3ECC0</accession>
<gene>
    <name evidence="1" type="ordered locus">Clim_1126</name>
</gene>
<dbReference type="HOGENOM" id="CLU_2732676_0_0_10"/>
<name>B3ECC0_CHLL2</name>
<reference evidence="1 2" key="1">
    <citation type="submission" date="2008-05" db="EMBL/GenBank/DDBJ databases">
        <title>Complete sequence of Chlorobium limicola DSM 245.</title>
        <authorList>
            <consortium name="US DOE Joint Genome Institute"/>
            <person name="Lucas S."/>
            <person name="Copeland A."/>
            <person name="Lapidus A."/>
            <person name="Glavina del Rio T."/>
            <person name="Dalin E."/>
            <person name="Tice H."/>
            <person name="Bruce D."/>
            <person name="Goodwin L."/>
            <person name="Pitluck S."/>
            <person name="Schmutz J."/>
            <person name="Larimer F."/>
            <person name="Land M."/>
            <person name="Hauser L."/>
            <person name="Kyrpides N."/>
            <person name="Ovchinnikova G."/>
            <person name="Zhao F."/>
            <person name="Li T."/>
            <person name="Liu Z."/>
            <person name="Overmann J."/>
            <person name="Bryant D.A."/>
            <person name="Richardson P."/>
        </authorList>
    </citation>
    <scope>NUCLEOTIDE SEQUENCE [LARGE SCALE GENOMIC DNA]</scope>
    <source>
        <strain evidence="2">DSM 245 / NBRC 103803 / 6330</strain>
    </source>
</reference>
<evidence type="ECO:0000313" key="2">
    <source>
        <dbReference type="Proteomes" id="UP000008841"/>
    </source>
</evidence>
<dbReference type="KEGG" id="cli:Clim_1126"/>
<protein>
    <submittedName>
        <fullName evidence="1">Uncharacterized protein</fullName>
    </submittedName>
</protein>
<dbReference type="Proteomes" id="UP000008841">
    <property type="component" value="Chromosome"/>
</dbReference>
<sequence length="71" mass="7829">MESGFGAEASYLRHLFDGKRYVRKERIGGAKAHAGKPCLFGEVTCEKPDCAQTDQLNGSRFQDDADRCFAA</sequence>
<evidence type="ECO:0000313" key="1">
    <source>
        <dbReference type="EMBL" id="ACD90195.1"/>
    </source>
</evidence>
<organism evidence="1 2">
    <name type="scientific">Chlorobium limicola (strain DSM 245 / NBRC 103803 / 6330)</name>
    <dbReference type="NCBI Taxonomy" id="290315"/>
    <lineage>
        <taxon>Bacteria</taxon>
        <taxon>Pseudomonadati</taxon>
        <taxon>Chlorobiota</taxon>
        <taxon>Chlorobiia</taxon>
        <taxon>Chlorobiales</taxon>
        <taxon>Chlorobiaceae</taxon>
        <taxon>Chlorobium/Pelodictyon group</taxon>
        <taxon>Chlorobium</taxon>
    </lineage>
</organism>